<gene>
    <name evidence="1" type="ORF">BDP27DRAFT_1193197</name>
</gene>
<evidence type="ECO:0000313" key="2">
    <source>
        <dbReference type="Proteomes" id="UP000772434"/>
    </source>
</evidence>
<organism evidence="1 2">
    <name type="scientific">Rhodocollybia butyracea</name>
    <dbReference type="NCBI Taxonomy" id="206335"/>
    <lineage>
        <taxon>Eukaryota</taxon>
        <taxon>Fungi</taxon>
        <taxon>Dikarya</taxon>
        <taxon>Basidiomycota</taxon>
        <taxon>Agaricomycotina</taxon>
        <taxon>Agaricomycetes</taxon>
        <taxon>Agaricomycetidae</taxon>
        <taxon>Agaricales</taxon>
        <taxon>Marasmiineae</taxon>
        <taxon>Omphalotaceae</taxon>
        <taxon>Rhodocollybia</taxon>
    </lineage>
</organism>
<name>A0A9P5U9N1_9AGAR</name>
<feature type="non-terminal residue" evidence="1">
    <location>
        <position position="1"/>
    </location>
</feature>
<comment type="caution">
    <text evidence="1">The sequence shown here is derived from an EMBL/GenBank/DDBJ whole genome shotgun (WGS) entry which is preliminary data.</text>
</comment>
<dbReference type="AlphaFoldDB" id="A0A9P5U9N1"/>
<dbReference type="OrthoDB" id="2891933at2759"/>
<dbReference type="EMBL" id="JADNRY010000026">
    <property type="protein sequence ID" value="KAF9072150.1"/>
    <property type="molecule type" value="Genomic_DNA"/>
</dbReference>
<reference evidence="1" key="1">
    <citation type="submission" date="2020-11" db="EMBL/GenBank/DDBJ databases">
        <authorList>
            <consortium name="DOE Joint Genome Institute"/>
            <person name="Ahrendt S."/>
            <person name="Riley R."/>
            <person name="Andreopoulos W."/>
            <person name="Labutti K."/>
            <person name="Pangilinan J."/>
            <person name="Ruiz-Duenas F.J."/>
            <person name="Barrasa J.M."/>
            <person name="Sanchez-Garcia M."/>
            <person name="Camarero S."/>
            <person name="Miyauchi S."/>
            <person name="Serrano A."/>
            <person name="Linde D."/>
            <person name="Babiker R."/>
            <person name="Drula E."/>
            <person name="Ayuso-Fernandez I."/>
            <person name="Pacheco R."/>
            <person name="Padilla G."/>
            <person name="Ferreira P."/>
            <person name="Barriuso J."/>
            <person name="Kellner H."/>
            <person name="Castanera R."/>
            <person name="Alfaro M."/>
            <person name="Ramirez L."/>
            <person name="Pisabarro A.G."/>
            <person name="Kuo A."/>
            <person name="Tritt A."/>
            <person name="Lipzen A."/>
            <person name="He G."/>
            <person name="Yan M."/>
            <person name="Ng V."/>
            <person name="Cullen D."/>
            <person name="Martin F."/>
            <person name="Rosso M.-N."/>
            <person name="Henrissat B."/>
            <person name="Hibbett D."/>
            <person name="Martinez A.T."/>
            <person name="Grigoriev I.V."/>
        </authorList>
    </citation>
    <scope>NUCLEOTIDE SEQUENCE</scope>
    <source>
        <strain evidence="1">AH 40177</strain>
    </source>
</reference>
<evidence type="ECO:0000313" key="1">
    <source>
        <dbReference type="EMBL" id="KAF9072150.1"/>
    </source>
</evidence>
<sequence>LQKYISSRKWAALAYVCNDLNHFPGDKRKKLSLLPVLRKRDISKNAMAEALISWRINDVEKAQFAWSHFMPTKSELPEIPWAELNAQHENIQLMNKLQNLTPQNRADLLAELTARLNYKSTCDIGAIHGHLTQPVVNQKGKPIGNLAQTLERMSVSALAFVCIDLNRLLVGNFGKAELIEELVSW</sequence>
<keyword evidence="2" id="KW-1185">Reference proteome</keyword>
<accession>A0A9P5U9N1</accession>
<protein>
    <submittedName>
        <fullName evidence="1">Uncharacterized protein</fullName>
    </submittedName>
</protein>
<proteinExistence type="predicted"/>
<dbReference type="Proteomes" id="UP000772434">
    <property type="component" value="Unassembled WGS sequence"/>
</dbReference>
<feature type="non-terminal residue" evidence="1">
    <location>
        <position position="185"/>
    </location>
</feature>